<protein>
    <submittedName>
        <fullName evidence="2">Anti-sigma-E factor ChrR</fullName>
    </submittedName>
</protein>
<feature type="domain" description="ChrR-like cupin" evidence="1">
    <location>
        <begin position="109"/>
        <end position="194"/>
    </location>
</feature>
<accession>A0A1X6ZUF6</accession>
<dbReference type="RefSeq" id="WP_085889130.1">
    <property type="nucleotide sequence ID" value="NZ_FWFN01000006.1"/>
</dbReference>
<dbReference type="OrthoDB" id="2988517at2"/>
<dbReference type="Pfam" id="PF12973">
    <property type="entry name" value="Cupin_7"/>
    <property type="match status" value="1"/>
</dbReference>
<dbReference type="EMBL" id="FWFN01000006">
    <property type="protein sequence ID" value="SLN61670.1"/>
    <property type="molecule type" value="Genomic_DNA"/>
</dbReference>
<evidence type="ECO:0000259" key="1">
    <source>
        <dbReference type="Pfam" id="PF12973"/>
    </source>
</evidence>
<dbReference type="InterPro" id="IPR011051">
    <property type="entry name" value="RmlC_Cupin_sf"/>
</dbReference>
<dbReference type="Proteomes" id="UP000193963">
    <property type="component" value="Unassembled WGS sequence"/>
</dbReference>
<dbReference type="Gene3D" id="1.10.10.1320">
    <property type="entry name" value="Anti-sigma factor, zinc-finger domain"/>
    <property type="match status" value="1"/>
</dbReference>
<dbReference type="CDD" id="cd20301">
    <property type="entry name" value="cupin_ChrR"/>
    <property type="match status" value="1"/>
</dbReference>
<organism evidence="2 3">
    <name type="scientific">Pseudooceanicola marinus</name>
    <dbReference type="NCBI Taxonomy" id="396013"/>
    <lineage>
        <taxon>Bacteria</taxon>
        <taxon>Pseudomonadati</taxon>
        <taxon>Pseudomonadota</taxon>
        <taxon>Alphaproteobacteria</taxon>
        <taxon>Rhodobacterales</taxon>
        <taxon>Paracoccaceae</taxon>
        <taxon>Pseudooceanicola</taxon>
    </lineage>
</organism>
<dbReference type="InterPro" id="IPR025979">
    <property type="entry name" value="ChrR-like_cupin_dom"/>
</dbReference>
<dbReference type="SUPFAM" id="SSF51182">
    <property type="entry name" value="RmlC-like cupins"/>
    <property type="match status" value="1"/>
</dbReference>
<evidence type="ECO:0000313" key="2">
    <source>
        <dbReference type="EMBL" id="SLN61670.1"/>
    </source>
</evidence>
<dbReference type="AlphaFoldDB" id="A0A1X6ZUF6"/>
<dbReference type="NCBIfam" id="TIGR02451">
    <property type="entry name" value="anti_sig_ChrR"/>
    <property type="match status" value="1"/>
</dbReference>
<reference evidence="2 3" key="1">
    <citation type="submission" date="2017-03" db="EMBL/GenBank/DDBJ databases">
        <authorList>
            <person name="Afonso C.L."/>
            <person name="Miller P.J."/>
            <person name="Scott M.A."/>
            <person name="Spackman E."/>
            <person name="Goraichik I."/>
            <person name="Dimitrov K.M."/>
            <person name="Suarez D.L."/>
            <person name="Swayne D.E."/>
        </authorList>
    </citation>
    <scope>NUCLEOTIDE SEQUENCE [LARGE SCALE GENOMIC DNA]</scope>
    <source>
        <strain evidence="2 3">CECT 7751</strain>
    </source>
</reference>
<dbReference type="InterPro" id="IPR014710">
    <property type="entry name" value="RmlC-like_jellyroll"/>
</dbReference>
<proteinExistence type="predicted"/>
<keyword evidence="3" id="KW-1185">Reference proteome</keyword>
<evidence type="ECO:0000313" key="3">
    <source>
        <dbReference type="Proteomes" id="UP000193963"/>
    </source>
</evidence>
<name>A0A1X6ZUF6_9RHOB</name>
<gene>
    <name evidence="2" type="primary">chrR</name>
    <name evidence="2" type="ORF">PSM7751_03108</name>
</gene>
<sequence length="216" mass="22727">MTKIAHHIPDEMLAAYAAGRLPATFEMIVAAHVSMCDACRAALETHEMLGGTLMETAAPAAPLEGDLLERTLAQLDAPVEADGAARTPPARMGIYPGPVAEALHHGPPRWRAAGGGVRQQILAEDGKSSVRLLYIPGGQAVPDHGHGGTELTMVLQGAFHDETGHFGPGDVEVADESLEHTPIADAGAACICLAATDARLRFRSLLPRLAQPFLRI</sequence>
<dbReference type="InterPro" id="IPR041916">
    <property type="entry name" value="Anti_sigma_zinc_sf"/>
</dbReference>
<dbReference type="InterPro" id="IPR012807">
    <property type="entry name" value="Anti-sigma_ChrR"/>
</dbReference>
<dbReference type="Gene3D" id="2.60.120.10">
    <property type="entry name" value="Jelly Rolls"/>
    <property type="match status" value="1"/>
</dbReference>